<evidence type="ECO:0000313" key="2">
    <source>
        <dbReference type="EMBL" id="KAJ6635898.1"/>
    </source>
</evidence>
<keyword evidence="3" id="KW-1185">Reference proteome</keyword>
<feature type="chain" id="PRO_5040301492" evidence="1">
    <location>
        <begin position="34"/>
        <end position="416"/>
    </location>
</feature>
<reference evidence="2" key="1">
    <citation type="submission" date="2022-07" db="EMBL/GenBank/DDBJ databases">
        <authorList>
            <person name="Trinca V."/>
            <person name="Uliana J.V.C."/>
            <person name="Torres T.T."/>
            <person name="Ward R.J."/>
            <person name="Monesi N."/>
        </authorList>
    </citation>
    <scope>NUCLEOTIDE SEQUENCE</scope>
    <source>
        <strain evidence="2">HSMRA1968</strain>
        <tissue evidence="2">Whole embryos</tissue>
    </source>
</reference>
<dbReference type="OrthoDB" id="6617264at2759"/>
<name>A0A9Q0MQ06_9DIPT</name>
<protein>
    <submittedName>
        <fullName evidence="2">Uncharacterized protein</fullName>
    </submittedName>
</protein>
<feature type="signal peptide" evidence="1">
    <location>
        <begin position="1"/>
        <end position="33"/>
    </location>
</feature>
<organism evidence="2 3">
    <name type="scientific">Pseudolycoriella hygida</name>
    <dbReference type="NCBI Taxonomy" id="35572"/>
    <lineage>
        <taxon>Eukaryota</taxon>
        <taxon>Metazoa</taxon>
        <taxon>Ecdysozoa</taxon>
        <taxon>Arthropoda</taxon>
        <taxon>Hexapoda</taxon>
        <taxon>Insecta</taxon>
        <taxon>Pterygota</taxon>
        <taxon>Neoptera</taxon>
        <taxon>Endopterygota</taxon>
        <taxon>Diptera</taxon>
        <taxon>Nematocera</taxon>
        <taxon>Sciaroidea</taxon>
        <taxon>Sciaridae</taxon>
        <taxon>Pseudolycoriella</taxon>
    </lineage>
</organism>
<evidence type="ECO:0000313" key="3">
    <source>
        <dbReference type="Proteomes" id="UP001151699"/>
    </source>
</evidence>
<accession>A0A9Q0MQ06</accession>
<sequence>MKTKRKSENLCSTVCDVILCFLMLSVLLNAVDGGMPNDNQKILSRRRRYLTFPEGSSFQVVYEIYQPIPNYGTLLIFYLTQAMAWELPSKAYHPEEHLQEIWDDIVFPNEEYDDILVNDNQVANAAANNLQNSIQEKNNVDRNNNFKSQNVIPNEQLQSQNQQGFGQQQNLNQQGGELQNRNGGPYNETGSKYYYPNNVGSSAPNYYSNYPQKVPNIMEPLRKTITNKMDHYLSYADKVINQITDFAKEKHNPWRKTDWSSYTQSVPPANYYAQRQADRRQYAFEQSRHFIHPAFGKRSTDKNFTPEETFNMNYHRSSRQKMYQKIAKFLSNDKVSGAECVLKALCETGKRRDTDKKPGPFLMEILRVVFSLPEAIDKESHPVYSQYDNAHTASEDCDDLFPKCESSLWNKNVILQ</sequence>
<dbReference type="EMBL" id="WJQU01000004">
    <property type="protein sequence ID" value="KAJ6635898.1"/>
    <property type="molecule type" value="Genomic_DNA"/>
</dbReference>
<dbReference type="InterPro" id="IPR006631">
    <property type="entry name" value="DM4_12"/>
</dbReference>
<dbReference type="Proteomes" id="UP001151699">
    <property type="component" value="Chromosome C"/>
</dbReference>
<gene>
    <name evidence="2" type="ORF">Bhyg_14484</name>
</gene>
<dbReference type="PANTHER" id="PTHR21398">
    <property type="entry name" value="AGAP007094-PA"/>
    <property type="match status" value="1"/>
</dbReference>
<proteinExistence type="predicted"/>
<keyword evidence="1" id="KW-0732">Signal</keyword>
<evidence type="ECO:0000256" key="1">
    <source>
        <dbReference type="SAM" id="SignalP"/>
    </source>
</evidence>
<dbReference type="PANTHER" id="PTHR21398:SF1">
    <property type="entry name" value="FI03705P"/>
    <property type="match status" value="1"/>
</dbReference>
<dbReference type="AlphaFoldDB" id="A0A9Q0MQ06"/>
<dbReference type="Pfam" id="PF07841">
    <property type="entry name" value="DM4_12"/>
    <property type="match status" value="1"/>
</dbReference>
<comment type="caution">
    <text evidence="2">The sequence shown here is derived from an EMBL/GenBank/DDBJ whole genome shotgun (WGS) entry which is preliminary data.</text>
</comment>
<dbReference type="SMART" id="SM00718">
    <property type="entry name" value="DM4_12"/>
    <property type="match status" value="1"/>
</dbReference>